<sequence length="69" mass="7163">MLRADIKGSGRTRNAVAASARGGSFVWCRLSGCAVRGPKPGPSCSRGLLPLRGRIFSSSSLELLLCSGN</sequence>
<gene>
    <name evidence="1" type="ORF">AV530_013713</name>
</gene>
<reference evidence="1 2" key="1">
    <citation type="submission" date="2016-02" db="EMBL/GenBank/DDBJ databases">
        <title>Band-tailed pigeon sequencing and assembly.</title>
        <authorList>
            <person name="Soares A.E."/>
            <person name="Novak B.J."/>
            <person name="Rice E.S."/>
            <person name="O'Connell B."/>
            <person name="Chang D."/>
            <person name="Weber S."/>
            <person name="Shapiro B."/>
        </authorList>
    </citation>
    <scope>NUCLEOTIDE SEQUENCE [LARGE SCALE GENOMIC DNA]</scope>
    <source>
        <strain evidence="1">BTP2013</strain>
        <tissue evidence="1">Blood</tissue>
    </source>
</reference>
<evidence type="ECO:0000313" key="2">
    <source>
        <dbReference type="Proteomes" id="UP000190648"/>
    </source>
</evidence>
<evidence type="ECO:0000313" key="1">
    <source>
        <dbReference type="EMBL" id="OPJ68208.1"/>
    </source>
</evidence>
<dbReference type="AlphaFoldDB" id="A0A1V4J7N0"/>
<accession>A0A1V4J7N0</accession>
<comment type="caution">
    <text evidence="1">The sequence shown here is derived from an EMBL/GenBank/DDBJ whole genome shotgun (WGS) entry which is preliminary data.</text>
</comment>
<organism evidence="1 2">
    <name type="scientific">Patagioenas fasciata monilis</name>
    <dbReference type="NCBI Taxonomy" id="372326"/>
    <lineage>
        <taxon>Eukaryota</taxon>
        <taxon>Metazoa</taxon>
        <taxon>Chordata</taxon>
        <taxon>Craniata</taxon>
        <taxon>Vertebrata</taxon>
        <taxon>Euteleostomi</taxon>
        <taxon>Archelosauria</taxon>
        <taxon>Archosauria</taxon>
        <taxon>Dinosauria</taxon>
        <taxon>Saurischia</taxon>
        <taxon>Theropoda</taxon>
        <taxon>Coelurosauria</taxon>
        <taxon>Aves</taxon>
        <taxon>Neognathae</taxon>
        <taxon>Neoaves</taxon>
        <taxon>Columbimorphae</taxon>
        <taxon>Columbiformes</taxon>
        <taxon>Columbidae</taxon>
        <taxon>Patagioenas</taxon>
    </lineage>
</organism>
<name>A0A1V4J7N0_PATFA</name>
<protein>
    <submittedName>
        <fullName evidence="1">Uncharacterized protein</fullName>
    </submittedName>
</protein>
<dbReference type="EMBL" id="LSYS01008642">
    <property type="protein sequence ID" value="OPJ68208.1"/>
    <property type="molecule type" value="Genomic_DNA"/>
</dbReference>
<proteinExistence type="predicted"/>
<keyword evidence="2" id="KW-1185">Reference proteome</keyword>
<dbReference type="Proteomes" id="UP000190648">
    <property type="component" value="Unassembled WGS sequence"/>
</dbReference>